<dbReference type="PRINTS" id="PR00344">
    <property type="entry name" value="BCTRLSENSOR"/>
</dbReference>
<comment type="caution">
    <text evidence="9">The sequence shown here is derived from an EMBL/GenBank/DDBJ whole genome shotgun (WGS) entry which is preliminary data.</text>
</comment>
<dbReference type="GO" id="GO:0000155">
    <property type="term" value="F:phosphorelay sensor kinase activity"/>
    <property type="evidence" value="ECO:0007669"/>
    <property type="project" value="InterPro"/>
</dbReference>
<keyword evidence="3" id="KW-0597">Phosphoprotein</keyword>
<evidence type="ECO:0000313" key="10">
    <source>
        <dbReference type="Proteomes" id="UP000468901"/>
    </source>
</evidence>
<evidence type="ECO:0000256" key="7">
    <source>
        <dbReference type="SAM" id="Phobius"/>
    </source>
</evidence>
<dbReference type="SMART" id="SM00388">
    <property type="entry name" value="HisKA"/>
    <property type="match status" value="1"/>
</dbReference>
<keyword evidence="6" id="KW-0902">Two-component regulatory system</keyword>
<dbReference type="SUPFAM" id="SSF55874">
    <property type="entry name" value="ATPase domain of HSP90 chaperone/DNA topoisomerase II/histidine kinase"/>
    <property type="match status" value="1"/>
</dbReference>
<dbReference type="Gene3D" id="3.30.565.10">
    <property type="entry name" value="Histidine kinase-like ATPase, C-terminal domain"/>
    <property type="match status" value="1"/>
</dbReference>
<dbReference type="AlphaFoldDB" id="A0A6N6VNN2"/>
<feature type="transmembrane region" description="Helical" evidence="7">
    <location>
        <begin position="156"/>
        <end position="175"/>
    </location>
</feature>
<feature type="transmembrane region" description="Helical" evidence="7">
    <location>
        <begin position="133"/>
        <end position="150"/>
    </location>
</feature>
<evidence type="ECO:0000256" key="1">
    <source>
        <dbReference type="ARBA" id="ARBA00000085"/>
    </source>
</evidence>
<evidence type="ECO:0000256" key="2">
    <source>
        <dbReference type="ARBA" id="ARBA00012438"/>
    </source>
</evidence>
<dbReference type="InterPro" id="IPR036097">
    <property type="entry name" value="HisK_dim/P_sf"/>
</dbReference>
<dbReference type="PANTHER" id="PTHR43711:SF1">
    <property type="entry name" value="HISTIDINE KINASE 1"/>
    <property type="match status" value="1"/>
</dbReference>
<dbReference type="InterPro" id="IPR003594">
    <property type="entry name" value="HATPase_dom"/>
</dbReference>
<dbReference type="EC" id="2.7.13.3" evidence="2"/>
<keyword evidence="5" id="KW-0418">Kinase</keyword>
<feature type="transmembrane region" description="Helical" evidence="7">
    <location>
        <begin position="84"/>
        <end position="103"/>
    </location>
</feature>
<dbReference type="EMBL" id="WESC01000003">
    <property type="protein sequence ID" value="KAB7741500.1"/>
    <property type="molecule type" value="Genomic_DNA"/>
</dbReference>
<dbReference type="Pfam" id="PF02518">
    <property type="entry name" value="HATPase_c"/>
    <property type="match status" value="1"/>
</dbReference>
<keyword evidence="7" id="KW-0472">Membrane</keyword>
<gene>
    <name evidence="9" type="ORF">F2P47_03575</name>
</gene>
<feature type="domain" description="Histidine kinase" evidence="8">
    <location>
        <begin position="226"/>
        <end position="447"/>
    </location>
</feature>
<dbReference type="InterPro" id="IPR050736">
    <property type="entry name" value="Sensor_HK_Regulatory"/>
</dbReference>
<evidence type="ECO:0000313" key="9">
    <source>
        <dbReference type="EMBL" id="KAB7741500.1"/>
    </source>
</evidence>
<keyword evidence="4" id="KW-0808">Transferase</keyword>
<dbReference type="SUPFAM" id="SSF47384">
    <property type="entry name" value="Homodimeric domain of signal transducing histidine kinase"/>
    <property type="match status" value="1"/>
</dbReference>
<dbReference type="Proteomes" id="UP000468901">
    <property type="component" value="Unassembled WGS sequence"/>
</dbReference>
<evidence type="ECO:0000256" key="5">
    <source>
        <dbReference type="ARBA" id="ARBA00022777"/>
    </source>
</evidence>
<keyword evidence="7" id="KW-1133">Transmembrane helix</keyword>
<keyword evidence="7" id="KW-0812">Transmembrane</keyword>
<dbReference type="CDD" id="cd00082">
    <property type="entry name" value="HisKA"/>
    <property type="match status" value="1"/>
</dbReference>
<evidence type="ECO:0000256" key="4">
    <source>
        <dbReference type="ARBA" id="ARBA00022679"/>
    </source>
</evidence>
<keyword evidence="10" id="KW-1185">Reference proteome</keyword>
<dbReference type="InterPro" id="IPR003661">
    <property type="entry name" value="HisK_dim/P_dom"/>
</dbReference>
<evidence type="ECO:0000259" key="8">
    <source>
        <dbReference type="PROSITE" id="PS50109"/>
    </source>
</evidence>
<accession>A0A6N6VNN2</accession>
<dbReference type="InterPro" id="IPR004358">
    <property type="entry name" value="Sig_transdc_His_kin-like_C"/>
</dbReference>
<dbReference type="Gene3D" id="1.10.287.130">
    <property type="match status" value="1"/>
</dbReference>
<dbReference type="RefSeq" id="WP_152214803.1">
    <property type="nucleotide sequence ID" value="NZ_JBAQYD010000215.1"/>
</dbReference>
<dbReference type="PROSITE" id="PS50109">
    <property type="entry name" value="HIS_KIN"/>
    <property type="match status" value="1"/>
</dbReference>
<organism evidence="9 10">
    <name type="scientific">Parvibaculum sedimenti</name>
    <dbReference type="NCBI Taxonomy" id="2608632"/>
    <lineage>
        <taxon>Bacteria</taxon>
        <taxon>Pseudomonadati</taxon>
        <taxon>Pseudomonadota</taxon>
        <taxon>Alphaproteobacteria</taxon>
        <taxon>Hyphomicrobiales</taxon>
        <taxon>Parvibaculaceae</taxon>
        <taxon>Parvibaculum</taxon>
    </lineage>
</organism>
<proteinExistence type="predicted"/>
<dbReference type="PANTHER" id="PTHR43711">
    <property type="entry name" value="TWO-COMPONENT HISTIDINE KINASE"/>
    <property type="match status" value="1"/>
</dbReference>
<evidence type="ECO:0000256" key="3">
    <source>
        <dbReference type="ARBA" id="ARBA00022553"/>
    </source>
</evidence>
<comment type="catalytic activity">
    <reaction evidence="1">
        <text>ATP + protein L-histidine = ADP + protein N-phospho-L-histidine.</text>
        <dbReference type="EC" id="2.7.13.3"/>
    </reaction>
</comment>
<dbReference type="InterPro" id="IPR036890">
    <property type="entry name" value="HATPase_C_sf"/>
</dbReference>
<protein>
    <recommendedName>
        <fullName evidence="2">histidine kinase</fullName>
        <ecNumber evidence="2">2.7.13.3</ecNumber>
    </recommendedName>
</protein>
<dbReference type="FunFam" id="3.30.565.10:FF:000010">
    <property type="entry name" value="Sensor histidine kinase RcsC"/>
    <property type="match status" value="1"/>
</dbReference>
<reference evidence="9 10" key="1">
    <citation type="submission" date="2019-09" db="EMBL/GenBank/DDBJ databases">
        <title>Parvibaculum sedimenti sp. nov., isolated from sediment.</title>
        <authorList>
            <person name="Wang Y."/>
        </authorList>
    </citation>
    <scope>NUCLEOTIDE SEQUENCE [LARGE SCALE GENOMIC DNA]</scope>
    <source>
        <strain evidence="9 10">HXT-9</strain>
    </source>
</reference>
<dbReference type="Pfam" id="PF00512">
    <property type="entry name" value="HisKA"/>
    <property type="match status" value="1"/>
</dbReference>
<name>A0A6N6VNN2_9HYPH</name>
<sequence length="456" mass="51126">MTSEEHIRRKVLLYWISLEDRLYLFRCSFPLALAVTTMLANGLSSGVSWFFAAVALDTGTMIWRRKVKKNIVFIDTERCWRDAGLFHVAAVATYTIAGYNWILAEPRNFVVTAIVFGASLMTHCSWAPTMRQWPNYVALALPFSLIVFAAQQAGLLTVISGVLCIVLLGTTVIIMQFNRQKYFETFAQLQAEEDLAKKLDEAFETAVFEKARAEEANRIKSDFLATMSHEIRTPMNAIMGFSDLITRMSKEPKTREYGQYIHDASVGLLTVLNDVLMFSKIEADKIELDERPTELSALFESLLYWQAMAREKNIKLNVDHSALPEEFVLADEGKLRQVLTNLISNAIKFTPSGGQVDLRCMVLTRQHDALRIRFEVEDTGIGFTDDVAERLFKPFVQADGDISKVYGGTGLGLAISAKLVNLMHGDIGAHAVPGKGARFWFEIPFALTVVPLSRTA</sequence>
<feature type="transmembrane region" description="Helical" evidence="7">
    <location>
        <begin position="109"/>
        <end position="126"/>
    </location>
</feature>
<dbReference type="SMART" id="SM00387">
    <property type="entry name" value="HATPase_c"/>
    <property type="match status" value="1"/>
</dbReference>
<dbReference type="CDD" id="cd16922">
    <property type="entry name" value="HATPase_EvgS-ArcB-TorS-like"/>
    <property type="match status" value="1"/>
</dbReference>
<evidence type="ECO:0000256" key="6">
    <source>
        <dbReference type="ARBA" id="ARBA00023012"/>
    </source>
</evidence>
<dbReference type="InterPro" id="IPR005467">
    <property type="entry name" value="His_kinase_dom"/>
</dbReference>